<feature type="transmembrane region" description="Helical" evidence="14">
    <location>
        <begin position="397"/>
        <end position="420"/>
    </location>
</feature>
<evidence type="ECO:0000256" key="10">
    <source>
        <dbReference type="ARBA" id="ARBA00023136"/>
    </source>
</evidence>
<dbReference type="PROSITE" id="PS50011">
    <property type="entry name" value="PROTEIN_KINASE_DOM"/>
    <property type="match status" value="1"/>
</dbReference>
<evidence type="ECO:0000256" key="15">
    <source>
        <dbReference type="SAM" id="SignalP"/>
    </source>
</evidence>
<keyword evidence="7" id="KW-0418">Kinase</keyword>
<dbReference type="PROSITE" id="PS00108">
    <property type="entry name" value="PROTEIN_KINASE_ST"/>
    <property type="match status" value="1"/>
</dbReference>
<feature type="domain" description="Apple" evidence="17">
    <location>
        <begin position="289"/>
        <end position="383"/>
    </location>
</feature>
<dbReference type="AlphaFoldDB" id="A0A0D9W2T8"/>
<keyword evidence="8 13" id="KW-0067">ATP-binding</keyword>
<dbReference type="Proteomes" id="UP000032180">
    <property type="component" value="Chromosome 4"/>
</dbReference>
<dbReference type="CDD" id="cd01098">
    <property type="entry name" value="PAN_AP_plant"/>
    <property type="match status" value="1"/>
</dbReference>
<dbReference type="Pfam" id="PF08276">
    <property type="entry name" value="PAN_2"/>
    <property type="match status" value="1"/>
</dbReference>
<keyword evidence="12" id="KW-0325">Glycoprotein</keyword>
<dbReference type="Gene3D" id="1.10.510.10">
    <property type="entry name" value="Transferase(Phosphotransferase) domain 1"/>
    <property type="match status" value="1"/>
</dbReference>
<name>A0A0D9W2T8_9ORYZ</name>
<dbReference type="InterPro" id="IPR008271">
    <property type="entry name" value="Ser/Thr_kinase_AS"/>
</dbReference>
<dbReference type="SUPFAM" id="SSF57414">
    <property type="entry name" value="Hairpin loop containing domain-like"/>
    <property type="match status" value="1"/>
</dbReference>
<evidence type="ECO:0000256" key="7">
    <source>
        <dbReference type="ARBA" id="ARBA00022777"/>
    </source>
</evidence>
<evidence type="ECO:0000256" key="8">
    <source>
        <dbReference type="ARBA" id="ARBA00022840"/>
    </source>
</evidence>
<keyword evidence="10 14" id="KW-0472">Membrane</keyword>
<dbReference type="GO" id="GO:0005524">
    <property type="term" value="F:ATP binding"/>
    <property type="evidence" value="ECO:0007669"/>
    <property type="project" value="UniProtKB-UniRule"/>
</dbReference>
<reference evidence="19" key="2">
    <citation type="submission" date="2013-12" db="EMBL/GenBank/DDBJ databases">
        <authorList>
            <person name="Yu Y."/>
            <person name="Lee S."/>
            <person name="de Baynast K."/>
            <person name="Wissotski M."/>
            <person name="Liu L."/>
            <person name="Talag J."/>
            <person name="Goicoechea J."/>
            <person name="Angelova A."/>
            <person name="Jetty R."/>
            <person name="Kudrna D."/>
            <person name="Golser W."/>
            <person name="Rivera L."/>
            <person name="Zhang J."/>
            <person name="Wing R."/>
        </authorList>
    </citation>
    <scope>NUCLEOTIDE SEQUENCE</scope>
</reference>
<reference evidence="18 19" key="1">
    <citation type="submission" date="2012-08" db="EMBL/GenBank/DDBJ databases">
        <title>Oryza genome evolution.</title>
        <authorList>
            <person name="Wing R.A."/>
        </authorList>
    </citation>
    <scope>NUCLEOTIDE SEQUENCE</scope>
</reference>
<evidence type="ECO:0000256" key="4">
    <source>
        <dbReference type="ARBA" id="ARBA00022692"/>
    </source>
</evidence>
<dbReference type="InterPro" id="IPR011009">
    <property type="entry name" value="Kinase-like_dom_sf"/>
</dbReference>
<evidence type="ECO:0000256" key="13">
    <source>
        <dbReference type="PROSITE-ProRule" id="PRU10141"/>
    </source>
</evidence>
<dbReference type="PANTHER" id="PTHR47974:SF19">
    <property type="entry name" value="RECEPTOR-LIKE SERINE_THREONINE-PROTEIN KINASE"/>
    <property type="match status" value="1"/>
</dbReference>
<evidence type="ECO:0000256" key="6">
    <source>
        <dbReference type="ARBA" id="ARBA00022741"/>
    </source>
</evidence>
<keyword evidence="3" id="KW-0808">Transferase</keyword>
<evidence type="ECO:0000256" key="3">
    <source>
        <dbReference type="ARBA" id="ARBA00022679"/>
    </source>
</evidence>
<evidence type="ECO:0000256" key="12">
    <source>
        <dbReference type="ARBA" id="ARBA00023180"/>
    </source>
</evidence>
<feature type="binding site" evidence="13">
    <location>
        <position position="482"/>
    </location>
    <ligand>
        <name>ATP</name>
        <dbReference type="ChEBI" id="CHEBI:30616"/>
    </ligand>
</feature>
<keyword evidence="6 13" id="KW-0547">Nucleotide-binding</keyword>
<feature type="chain" id="PRO_5002348648" description="Non-specific serine/threonine protein kinase" evidence="15">
    <location>
        <begin position="23"/>
        <end position="701"/>
    </location>
</feature>
<dbReference type="HOGENOM" id="CLU_000288_116_2_1"/>
<sequence length="701" mass="78455">MLPLFIMFGLLFSLQCNFPAFSATNGSALMTDQVLVSGDKLISSNSKFALGFFQIGRSKTSDNTTLLNWYLGIWFNKIPKFITVWIANRDKPITDPIFKLSKSFDHPTDVLLSGAKLGRNKVTGQKYSLISKKNSEDPAPALYCMELDSSGSKQFNAKVCNSSMVYFSTEQWNGRYFNALPEMSGNVFLDSKFVDNDEEEYFTYTPFYKTVITICLLDVSGLIKQFLWVEELRDWEIVFFRPKSSCDVFSVCGPFTMCNDNALPLCNCMKGFSVKSPKDWELGDRQEGCTKNTLLDYNKNKSTTGLTDKFFAIPSVTLPYDAHSMETVTSAHKCMQVCLRKCSCTAYSYGKNGCSLWHYNIINVKQYNDTADTNEEILYLRLAAAEVQSWEHNKRTIIGVVAGVSVSAFSFLVFVLLLLICRSKRRSCGHPMNKIKDGVGTVACRYAHLQHATKKFSEKLGGGSFGSVFKGILSNSTTIAVKMLDGARQSEKQFRAEQWYNSKLEYKVTDSHRGCYESCHDCIIHCDIKPENILLDALFVPKVAHFGMAKLPGRDFSRVLTTRGTIGYLAPEWISGVAITQKVDVYSFGMVLLEIISGRRNTLGDCKSNNDQAVYFPVQAAHKLLNGDVGSLIDKNLHGDINMEEVEIAFKVACWSIQDDDFNPPTMGGVVQVLEGLIELDMPQVPRLLETILSTPATTCM</sequence>
<evidence type="ECO:0000256" key="5">
    <source>
        <dbReference type="ARBA" id="ARBA00022729"/>
    </source>
</evidence>
<dbReference type="InterPro" id="IPR000719">
    <property type="entry name" value="Prot_kinase_dom"/>
</dbReference>
<dbReference type="Pfam" id="PF00069">
    <property type="entry name" value="Pkinase"/>
    <property type="match status" value="1"/>
</dbReference>
<evidence type="ECO:0000259" key="16">
    <source>
        <dbReference type="PROSITE" id="PS50011"/>
    </source>
</evidence>
<dbReference type="PIRSF" id="PIRSF000641">
    <property type="entry name" value="SRK"/>
    <property type="match status" value="1"/>
</dbReference>
<feature type="domain" description="Protein kinase" evidence="16">
    <location>
        <begin position="341"/>
        <end position="698"/>
    </location>
</feature>
<evidence type="ECO:0000313" key="19">
    <source>
        <dbReference type="Proteomes" id="UP000032180"/>
    </source>
</evidence>
<dbReference type="Pfam" id="PF00954">
    <property type="entry name" value="S_locus_glycop"/>
    <property type="match status" value="1"/>
</dbReference>
<evidence type="ECO:0008006" key="20">
    <source>
        <dbReference type="Google" id="ProtNLM"/>
    </source>
</evidence>
<dbReference type="Gramene" id="LPERR04G03280.1">
    <property type="protein sequence ID" value="LPERR04G03280.1"/>
    <property type="gene ID" value="LPERR04G03280"/>
</dbReference>
<dbReference type="InterPro" id="IPR017441">
    <property type="entry name" value="Protein_kinase_ATP_BS"/>
</dbReference>
<dbReference type="eggNOG" id="ENOG502QUMK">
    <property type="taxonomic scope" value="Eukaryota"/>
</dbReference>
<dbReference type="PANTHER" id="PTHR47974">
    <property type="entry name" value="OS07G0415500 PROTEIN"/>
    <property type="match status" value="1"/>
</dbReference>
<evidence type="ECO:0000259" key="17">
    <source>
        <dbReference type="PROSITE" id="PS50948"/>
    </source>
</evidence>
<dbReference type="InterPro" id="IPR003609">
    <property type="entry name" value="Pan_app"/>
</dbReference>
<dbReference type="PROSITE" id="PS00107">
    <property type="entry name" value="PROTEIN_KINASE_ATP"/>
    <property type="match status" value="1"/>
</dbReference>
<dbReference type="SMART" id="SM00220">
    <property type="entry name" value="S_TKc"/>
    <property type="match status" value="1"/>
</dbReference>
<dbReference type="Gene3D" id="3.30.200.20">
    <property type="entry name" value="Phosphorylase Kinase, domain 1"/>
    <property type="match status" value="1"/>
</dbReference>
<evidence type="ECO:0000256" key="14">
    <source>
        <dbReference type="SAM" id="Phobius"/>
    </source>
</evidence>
<accession>A0A0D9W2T8</accession>
<evidence type="ECO:0000256" key="1">
    <source>
        <dbReference type="ARBA" id="ARBA00004167"/>
    </source>
</evidence>
<proteinExistence type="predicted"/>
<keyword evidence="4 14" id="KW-0812">Transmembrane</keyword>
<protein>
    <recommendedName>
        <fullName evidence="20">Non-specific serine/threonine protein kinase</fullName>
    </recommendedName>
</protein>
<reference evidence="18" key="3">
    <citation type="submission" date="2015-04" db="UniProtKB">
        <authorList>
            <consortium name="EnsemblPlants"/>
        </authorList>
    </citation>
    <scope>IDENTIFICATION</scope>
</reference>
<dbReference type="STRING" id="77586.A0A0D9W2T8"/>
<dbReference type="SUPFAM" id="SSF56112">
    <property type="entry name" value="Protein kinase-like (PK-like)"/>
    <property type="match status" value="1"/>
</dbReference>
<dbReference type="InterPro" id="IPR024171">
    <property type="entry name" value="SRK-like_kinase"/>
</dbReference>
<dbReference type="GO" id="GO:0048544">
    <property type="term" value="P:recognition of pollen"/>
    <property type="evidence" value="ECO:0007669"/>
    <property type="project" value="InterPro"/>
</dbReference>
<keyword evidence="5 15" id="KW-0732">Signal</keyword>
<keyword evidence="19" id="KW-1185">Reference proteome</keyword>
<evidence type="ECO:0000313" key="18">
    <source>
        <dbReference type="EnsemblPlants" id="LPERR04G03280.1"/>
    </source>
</evidence>
<evidence type="ECO:0000256" key="11">
    <source>
        <dbReference type="ARBA" id="ARBA00023157"/>
    </source>
</evidence>
<evidence type="ECO:0000256" key="9">
    <source>
        <dbReference type="ARBA" id="ARBA00022989"/>
    </source>
</evidence>
<comment type="subcellular location">
    <subcellularLocation>
        <location evidence="1">Membrane</location>
        <topology evidence="1">Single-pass membrane protein</topology>
    </subcellularLocation>
</comment>
<dbReference type="InterPro" id="IPR000858">
    <property type="entry name" value="S_locus_glycoprot_dom"/>
</dbReference>
<dbReference type="EnsemblPlants" id="LPERR04G03280.1">
    <property type="protein sequence ID" value="LPERR04G03280.1"/>
    <property type="gene ID" value="LPERR04G03280"/>
</dbReference>
<keyword evidence="11" id="KW-1015">Disulfide bond</keyword>
<keyword evidence="9 14" id="KW-1133">Transmembrane helix</keyword>
<evidence type="ECO:0000256" key="2">
    <source>
        <dbReference type="ARBA" id="ARBA00022536"/>
    </source>
</evidence>
<dbReference type="SMART" id="SM00473">
    <property type="entry name" value="PAN_AP"/>
    <property type="match status" value="1"/>
</dbReference>
<dbReference type="GO" id="GO:0016020">
    <property type="term" value="C:membrane"/>
    <property type="evidence" value="ECO:0007669"/>
    <property type="project" value="UniProtKB-SubCell"/>
</dbReference>
<keyword evidence="2" id="KW-0245">EGF-like domain</keyword>
<feature type="signal peptide" evidence="15">
    <location>
        <begin position="1"/>
        <end position="22"/>
    </location>
</feature>
<dbReference type="GO" id="GO:0004674">
    <property type="term" value="F:protein serine/threonine kinase activity"/>
    <property type="evidence" value="ECO:0007669"/>
    <property type="project" value="UniProtKB-KW"/>
</dbReference>
<organism evidence="18 19">
    <name type="scientific">Leersia perrieri</name>
    <dbReference type="NCBI Taxonomy" id="77586"/>
    <lineage>
        <taxon>Eukaryota</taxon>
        <taxon>Viridiplantae</taxon>
        <taxon>Streptophyta</taxon>
        <taxon>Embryophyta</taxon>
        <taxon>Tracheophyta</taxon>
        <taxon>Spermatophyta</taxon>
        <taxon>Magnoliopsida</taxon>
        <taxon>Liliopsida</taxon>
        <taxon>Poales</taxon>
        <taxon>Poaceae</taxon>
        <taxon>BOP clade</taxon>
        <taxon>Oryzoideae</taxon>
        <taxon>Oryzeae</taxon>
        <taxon>Oryzinae</taxon>
        <taxon>Leersia</taxon>
    </lineage>
</organism>
<dbReference type="PROSITE" id="PS50948">
    <property type="entry name" value="PAN"/>
    <property type="match status" value="1"/>
</dbReference>